<dbReference type="PANTHER" id="PTHR10857:SF106">
    <property type="entry name" value="C2 DOMAIN-CONTAINING PROTEIN"/>
    <property type="match status" value="1"/>
</dbReference>
<evidence type="ECO:0000313" key="2">
    <source>
        <dbReference type="EMBL" id="KAA8497544.1"/>
    </source>
</evidence>
<dbReference type="GO" id="GO:0005886">
    <property type="term" value="C:plasma membrane"/>
    <property type="evidence" value="ECO:0007669"/>
    <property type="project" value="TreeGrafter"/>
</dbReference>
<sequence length="698" mass="76935">MEYPLSQLDLRFAVRIPPLSKRAGCFLDVQHQDERALERGMAFDSLGRSELSSCSFAASAPAAEARIAFQKVYCLPHFFERRKKIRVIVFLEKLLVRESMLQLSSKVRHNEQLLLACGEFSLKDMVASKAEPFTVALDMQETPEAKHWLRTTDDAKRGVDVLVTFTERTSARMIASIHFMGRDMPSKSFVLSKRRSLTRSFRKFLSTADTPYESTDEYGGSALGGRNWEQENALSLVVQRPLQSDVWESVLRSAPISADSKGGADFGPLTLSRHQLNGGEDGRTIRIELQRLSLGEGFVRVAYAETTLRRLLDLGRSRRLVLVSIADGKLQPCGELELVSVSLSPSPSFLEFHRSESVIIDTTVAIDFTASNLDPSIAQSLHNSSARVSLTGSGTNGDEGTLNPYERCLCQVYELLSPYSASGMSMFGFGARIPPLWGTSHCFSLSPGGAYTAASMCGGGKQGQPFTDLTCTDREKVLYAYRRAAHQVAFAGPTLFAHFIRMLRIRSEKFVAERIPAYTFAIILTDGVMKDLVETVSELIQLSSLGCSVVIMGVGSSNFAPLEALVRNISGAGGYQNALVRNMVQFVDAGTLRTESDILRLQSAIGRLPHEFMEFMRTENVDPAAANRTWSRADLSASFRNIGIVPSPEQMSAVSAESYRNVAIEEHVRMLVNSSTRIQEPSGEVLARRPAVSSRDDS</sequence>
<dbReference type="InterPro" id="IPR045052">
    <property type="entry name" value="Copine"/>
</dbReference>
<feature type="domain" description="Copine C-terminal" evidence="1">
    <location>
        <begin position="401"/>
        <end position="623"/>
    </location>
</feature>
<dbReference type="AlphaFoldDB" id="A0A5J4Z3P5"/>
<organism evidence="2 3">
    <name type="scientific">Porphyridium purpureum</name>
    <name type="common">Red alga</name>
    <name type="synonym">Porphyridium cruentum</name>
    <dbReference type="NCBI Taxonomy" id="35688"/>
    <lineage>
        <taxon>Eukaryota</taxon>
        <taxon>Rhodophyta</taxon>
        <taxon>Bangiophyceae</taxon>
        <taxon>Porphyridiales</taxon>
        <taxon>Porphyridiaceae</taxon>
        <taxon>Porphyridium</taxon>
    </lineage>
</organism>
<comment type="caution">
    <text evidence="2">The sequence shown here is derived from an EMBL/GenBank/DDBJ whole genome shotgun (WGS) entry which is preliminary data.</text>
</comment>
<gene>
    <name evidence="2" type="ORF">FVE85_5129</name>
</gene>
<dbReference type="EMBL" id="VRMN01000001">
    <property type="protein sequence ID" value="KAA8497544.1"/>
    <property type="molecule type" value="Genomic_DNA"/>
</dbReference>
<accession>A0A5J4Z3P5</accession>
<keyword evidence="3" id="KW-1185">Reference proteome</keyword>
<reference evidence="3" key="1">
    <citation type="journal article" date="2019" name="Nat. Commun.">
        <title>Expansion of phycobilisome linker gene families in mesophilic red algae.</title>
        <authorList>
            <person name="Lee J."/>
            <person name="Kim D."/>
            <person name="Bhattacharya D."/>
            <person name="Yoon H.S."/>
        </authorList>
    </citation>
    <scope>NUCLEOTIDE SEQUENCE [LARGE SCALE GENOMIC DNA]</scope>
    <source>
        <strain evidence="3">CCMP 1328</strain>
    </source>
</reference>
<dbReference type="GO" id="GO:0071277">
    <property type="term" value="P:cellular response to calcium ion"/>
    <property type="evidence" value="ECO:0007669"/>
    <property type="project" value="TreeGrafter"/>
</dbReference>
<protein>
    <submittedName>
        <fullName evidence="2">Protein BONZAI 1</fullName>
    </submittedName>
</protein>
<name>A0A5J4Z3P5_PORPP</name>
<dbReference type="GO" id="GO:0005544">
    <property type="term" value="F:calcium-dependent phospholipid binding"/>
    <property type="evidence" value="ECO:0007669"/>
    <property type="project" value="InterPro"/>
</dbReference>
<dbReference type="Pfam" id="PF07002">
    <property type="entry name" value="Copine"/>
    <property type="match status" value="1"/>
</dbReference>
<evidence type="ECO:0000259" key="1">
    <source>
        <dbReference type="Pfam" id="PF07002"/>
    </source>
</evidence>
<dbReference type="Proteomes" id="UP000324585">
    <property type="component" value="Unassembled WGS sequence"/>
</dbReference>
<evidence type="ECO:0000313" key="3">
    <source>
        <dbReference type="Proteomes" id="UP000324585"/>
    </source>
</evidence>
<dbReference type="PANTHER" id="PTHR10857">
    <property type="entry name" value="COPINE"/>
    <property type="match status" value="1"/>
</dbReference>
<proteinExistence type="predicted"/>
<dbReference type="InterPro" id="IPR010734">
    <property type="entry name" value="Copine_C"/>
</dbReference>